<dbReference type="InterPro" id="IPR027417">
    <property type="entry name" value="P-loop_NTPase"/>
</dbReference>
<comment type="caution">
    <text evidence="7">Lacks conserved residue(s) required for the propagation of feature annotation.</text>
</comment>
<keyword evidence="1" id="KW-0547">Nucleotide-binding</keyword>
<dbReference type="PANTHER" id="PTHR13140">
    <property type="entry name" value="MYOSIN"/>
    <property type="match status" value="1"/>
</dbReference>
<evidence type="ECO:0000256" key="4">
    <source>
        <dbReference type="ARBA" id="ARBA00023123"/>
    </source>
</evidence>
<dbReference type="GO" id="GO:0005737">
    <property type="term" value="C:cytoplasm"/>
    <property type="evidence" value="ECO:0007669"/>
    <property type="project" value="TreeGrafter"/>
</dbReference>
<evidence type="ECO:0000256" key="6">
    <source>
        <dbReference type="ARBA" id="ARBA00023203"/>
    </source>
</evidence>
<dbReference type="InterPro" id="IPR001609">
    <property type="entry name" value="Myosin_head_motor_dom-like"/>
</dbReference>
<dbReference type="Gene3D" id="1.20.58.530">
    <property type="match status" value="1"/>
</dbReference>
<keyword evidence="3" id="KW-0112">Calmodulin-binding</keyword>
<reference evidence="10 11" key="1">
    <citation type="submission" date="2021-07" db="EMBL/GenBank/DDBJ databases">
        <title>The Aristolochia fimbriata genome: insights into angiosperm evolution, floral development and chemical biosynthesis.</title>
        <authorList>
            <person name="Jiao Y."/>
        </authorList>
    </citation>
    <scope>NUCLEOTIDE SEQUENCE [LARGE SCALE GENOMIC DNA]</scope>
    <source>
        <strain evidence="10">IBCAS-2021</strain>
        <tissue evidence="10">Leaf</tissue>
    </source>
</reference>
<evidence type="ECO:0000313" key="11">
    <source>
        <dbReference type="Proteomes" id="UP000825729"/>
    </source>
</evidence>
<dbReference type="GO" id="GO:0005524">
    <property type="term" value="F:ATP binding"/>
    <property type="evidence" value="ECO:0007669"/>
    <property type="project" value="UniProtKB-KW"/>
</dbReference>
<dbReference type="GO" id="GO:0000146">
    <property type="term" value="F:microfilament motor activity"/>
    <property type="evidence" value="ECO:0007669"/>
    <property type="project" value="TreeGrafter"/>
</dbReference>
<organism evidence="10 11">
    <name type="scientific">Aristolochia fimbriata</name>
    <name type="common">White veined hardy Dutchman's pipe vine</name>
    <dbReference type="NCBI Taxonomy" id="158543"/>
    <lineage>
        <taxon>Eukaryota</taxon>
        <taxon>Viridiplantae</taxon>
        <taxon>Streptophyta</taxon>
        <taxon>Embryophyta</taxon>
        <taxon>Tracheophyta</taxon>
        <taxon>Spermatophyta</taxon>
        <taxon>Magnoliopsida</taxon>
        <taxon>Magnoliidae</taxon>
        <taxon>Piperales</taxon>
        <taxon>Aristolochiaceae</taxon>
        <taxon>Aristolochia</taxon>
    </lineage>
</organism>
<dbReference type="GO" id="GO:0016020">
    <property type="term" value="C:membrane"/>
    <property type="evidence" value="ECO:0007669"/>
    <property type="project" value="TreeGrafter"/>
</dbReference>
<evidence type="ECO:0008006" key="12">
    <source>
        <dbReference type="Google" id="ProtNLM"/>
    </source>
</evidence>
<dbReference type="InterPro" id="IPR036961">
    <property type="entry name" value="Kinesin_motor_dom_sf"/>
</dbReference>
<dbReference type="Pfam" id="PF00063">
    <property type="entry name" value="Myosin_head"/>
    <property type="match status" value="1"/>
</dbReference>
<keyword evidence="5" id="KW-0505">Motor protein</keyword>
<dbReference type="PANTHER" id="PTHR13140:SF270">
    <property type="entry name" value="MYOSIN-12"/>
    <property type="match status" value="1"/>
</dbReference>
<gene>
    <name evidence="10" type="ORF">H6P81_008741</name>
</gene>
<dbReference type="Gene3D" id="3.40.850.10">
    <property type="entry name" value="Kinesin motor domain"/>
    <property type="match status" value="1"/>
</dbReference>
<dbReference type="InterPro" id="IPR004009">
    <property type="entry name" value="SH3_Myosin"/>
</dbReference>
<comment type="similarity">
    <text evidence="7">Belongs to the TRAFAC class myosin-kinesin ATPase superfamily. Myosin family.</text>
</comment>
<feature type="domain" description="Myosin N-terminal SH3-like" evidence="9">
    <location>
        <begin position="9"/>
        <end position="57"/>
    </location>
</feature>
<dbReference type="SUPFAM" id="SSF52540">
    <property type="entry name" value="P-loop containing nucleoside triphosphate hydrolases"/>
    <property type="match status" value="1"/>
</dbReference>
<sequence length="277" mass="31829">METHQPIITIGSHVWVQDPTVGWIDGKVVKVAGTKATIKSNGKKIVKKINNSIGEDPEASNIIGVLDIYSFKNFKINSFEQFCINYTNKKLQIILMTQNVYAKENIDWENINTTQNDDVLILIEKLLTLRNDFSSCQRFVEKMHQTWKSLNRFKKPKLSLTDFTINHYAGDVTYQADEFLNKNNDRVVAEHMDLLNTSECPFVANLFPPSPRESSKQSKFISLRTLFKNELQGLMQFLNSSAPHYIRCVKPNTDLKPGNFEKFNVLNQLRCGDCEED</sequence>
<evidence type="ECO:0000256" key="2">
    <source>
        <dbReference type="ARBA" id="ARBA00022840"/>
    </source>
</evidence>
<accession>A0AAV7EK51</accession>
<protein>
    <recommendedName>
        <fullName evidence="12">Myosin motor domain-containing protein</fullName>
    </recommendedName>
</protein>
<dbReference type="SMART" id="SM00242">
    <property type="entry name" value="MYSc"/>
    <property type="match status" value="1"/>
</dbReference>
<comment type="caution">
    <text evidence="10">The sequence shown here is derived from an EMBL/GenBank/DDBJ whole genome shotgun (WGS) entry which is preliminary data.</text>
</comment>
<name>A0AAV7EK51_ARIFI</name>
<dbReference type="GO" id="GO:0005516">
    <property type="term" value="F:calmodulin binding"/>
    <property type="evidence" value="ECO:0007669"/>
    <property type="project" value="UniProtKB-KW"/>
</dbReference>
<dbReference type="EMBL" id="JAINDJ010000004">
    <property type="protein sequence ID" value="KAG9448776.1"/>
    <property type="molecule type" value="Genomic_DNA"/>
</dbReference>
<keyword evidence="11" id="KW-1185">Reference proteome</keyword>
<feature type="domain" description="Myosin motor" evidence="8">
    <location>
        <begin position="1"/>
        <end position="277"/>
    </location>
</feature>
<evidence type="ECO:0000256" key="5">
    <source>
        <dbReference type="ARBA" id="ARBA00023175"/>
    </source>
</evidence>
<dbReference type="GO" id="GO:0051015">
    <property type="term" value="F:actin filament binding"/>
    <property type="evidence" value="ECO:0007669"/>
    <property type="project" value="TreeGrafter"/>
</dbReference>
<dbReference type="PROSITE" id="PS51844">
    <property type="entry name" value="SH3_LIKE"/>
    <property type="match status" value="1"/>
</dbReference>
<dbReference type="GO" id="GO:0016459">
    <property type="term" value="C:myosin complex"/>
    <property type="evidence" value="ECO:0007669"/>
    <property type="project" value="UniProtKB-KW"/>
</dbReference>
<proteinExistence type="inferred from homology"/>
<evidence type="ECO:0000259" key="9">
    <source>
        <dbReference type="PROSITE" id="PS51844"/>
    </source>
</evidence>
<evidence type="ECO:0000313" key="10">
    <source>
        <dbReference type="EMBL" id="KAG9448776.1"/>
    </source>
</evidence>
<dbReference type="Proteomes" id="UP000825729">
    <property type="component" value="Unassembled WGS sequence"/>
</dbReference>
<dbReference type="AlphaFoldDB" id="A0AAV7EK51"/>
<keyword evidence="4 7" id="KW-0518">Myosin</keyword>
<evidence type="ECO:0000256" key="1">
    <source>
        <dbReference type="ARBA" id="ARBA00022741"/>
    </source>
</evidence>
<dbReference type="PROSITE" id="PS51456">
    <property type="entry name" value="MYOSIN_MOTOR"/>
    <property type="match status" value="1"/>
</dbReference>
<keyword evidence="2" id="KW-0067">ATP-binding</keyword>
<evidence type="ECO:0000259" key="8">
    <source>
        <dbReference type="PROSITE" id="PS51456"/>
    </source>
</evidence>
<keyword evidence="6 7" id="KW-0009">Actin-binding</keyword>
<feature type="region of interest" description="Actin-binding" evidence="7">
    <location>
        <begin position="231"/>
        <end position="253"/>
    </location>
</feature>
<evidence type="ECO:0000256" key="3">
    <source>
        <dbReference type="ARBA" id="ARBA00022860"/>
    </source>
</evidence>
<evidence type="ECO:0000256" key="7">
    <source>
        <dbReference type="PROSITE-ProRule" id="PRU00782"/>
    </source>
</evidence>
<dbReference type="GO" id="GO:0007015">
    <property type="term" value="P:actin filament organization"/>
    <property type="evidence" value="ECO:0007669"/>
    <property type="project" value="TreeGrafter"/>
</dbReference>